<evidence type="ECO:0000256" key="15">
    <source>
        <dbReference type="PIRSR" id="PIRSR601577-2"/>
    </source>
</evidence>
<feature type="binding site" evidence="15">
    <location>
        <position position="372"/>
    </location>
    <ligand>
        <name>Zn(2+)</name>
        <dbReference type="ChEBI" id="CHEBI:29105"/>
        <note>catalytic</note>
    </ligand>
</feature>
<dbReference type="Pfam" id="PF01457">
    <property type="entry name" value="Peptidase_M8"/>
    <property type="match status" value="1"/>
</dbReference>
<feature type="signal peptide" evidence="16">
    <location>
        <begin position="1"/>
        <end position="24"/>
    </location>
</feature>
<evidence type="ECO:0000256" key="10">
    <source>
        <dbReference type="ARBA" id="ARBA00023049"/>
    </source>
</evidence>
<dbReference type="Proteomes" id="UP000008792">
    <property type="component" value="Unassembled WGS sequence"/>
</dbReference>
<evidence type="ECO:0000256" key="16">
    <source>
        <dbReference type="RuleBase" id="RU366077"/>
    </source>
</evidence>
<evidence type="ECO:0000313" key="17">
    <source>
        <dbReference type="EMBL" id="EDW59385.1"/>
    </source>
</evidence>
<dbReference type="GO" id="GO:0051301">
    <property type="term" value="P:cell division"/>
    <property type="evidence" value="ECO:0007669"/>
    <property type="project" value="UniProtKB-KW"/>
</dbReference>
<comment type="cofactor">
    <cofactor evidence="15 16">
        <name>Zn(2+)</name>
        <dbReference type="ChEBI" id="CHEBI:29105"/>
    </cofactor>
    <text evidence="15 16">Binds 1 zinc ion per subunit.</text>
</comment>
<dbReference type="GO" id="GO:0016020">
    <property type="term" value="C:membrane"/>
    <property type="evidence" value="ECO:0007669"/>
    <property type="project" value="InterPro"/>
</dbReference>
<sequence length="690" mass="78371">MPRSKLLHLTILAYCCCCWLLVNAHNCQHQHPKAHEVVHGVRIQLAHHHDADDNDDDADDGVNDVTNWNPSPAVHSMRRRSIVADQPLRILLVYDESVYRLEEEQFNLINDTVLPEAVQFWEQALMVRETKGVIRLNRKCDSTQVYVKNGHTHCIDHCKATTMCGEVQVPNEHLDVCRVCNSTGQNCRIDNSTKPGDGIENADFVFYVSARQTQRCFKGLTVAYAAHCQQEALLDRPIAGHANLCPESISTKPQELQTLISTVKHEILHALGFSVSLYAFFRDDDGRPRTPRKSDTGKPYLNEKLQIHQWSNETIRKVERPNWSVRGGHVTKVVDMMVTPRVVAEVRAHFDCNKLEGAELEDQGGEGTALTHWEKRILENEAMTGTHTQSPVFSRITLALMEDSGWYRANYSMATPLTWGKGLGCMFAMRSCKDWIQMNHDRGRSIHPFCSKVKQDPLQTECTDDRNSVALCNLIKHDYELPKVYQNFDSLNNIKSGEEGYYGGSVSLADHCPYIQEFTWRSKNIIVRGSHCRFVENNPKPEKNFALESYGHGSKCFDHSESMWEERSCHQTREWQHWGSGCYKYNCFDGRLHILVGNYSYKCSFPGQKLSIRIAANDWLHKGAIMCPPCHELCGAHFAAEGKQCRPGEEPDPLNKYPRDNLECGAGAQRPSVAILSAVFLAVLSYARPR</sequence>
<dbReference type="PANTHER" id="PTHR10942">
    <property type="entry name" value="LEISHMANOLYSIN-LIKE PEPTIDASE"/>
    <property type="match status" value="1"/>
</dbReference>
<keyword evidence="4" id="KW-0132">Cell division</keyword>
<keyword evidence="6 15" id="KW-0479">Metal-binding</keyword>
<dbReference type="InParanoid" id="B4M424"/>
<evidence type="ECO:0000256" key="3">
    <source>
        <dbReference type="ARBA" id="ARBA00022490"/>
    </source>
</evidence>
<dbReference type="STRING" id="7244.B4M424"/>
<dbReference type="MEROPS" id="M08.002"/>
<reference evidence="17 18" key="1">
    <citation type="journal article" date="2007" name="Nature">
        <title>Evolution of genes and genomes on the Drosophila phylogeny.</title>
        <authorList>
            <consortium name="Drosophila 12 Genomes Consortium"/>
            <person name="Clark A.G."/>
            <person name="Eisen M.B."/>
            <person name="Smith D.R."/>
            <person name="Bergman C.M."/>
            <person name="Oliver B."/>
            <person name="Markow T.A."/>
            <person name="Kaufman T.C."/>
            <person name="Kellis M."/>
            <person name="Gelbart W."/>
            <person name="Iyer V.N."/>
            <person name="Pollard D.A."/>
            <person name="Sackton T.B."/>
            <person name="Larracuente A.M."/>
            <person name="Singh N.D."/>
            <person name="Abad J.P."/>
            <person name="Abt D.N."/>
            <person name="Adryan B."/>
            <person name="Aguade M."/>
            <person name="Akashi H."/>
            <person name="Anderson W.W."/>
            <person name="Aquadro C.F."/>
            <person name="Ardell D.H."/>
            <person name="Arguello R."/>
            <person name="Artieri C.G."/>
            <person name="Barbash D.A."/>
            <person name="Barker D."/>
            <person name="Barsanti P."/>
            <person name="Batterham P."/>
            <person name="Batzoglou S."/>
            <person name="Begun D."/>
            <person name="Bhutkar A."/>
            <person name="Blanco E."/>
            <person name="Bosak S.A."/>
            <person name="Bradley R.K."/>
            <person name="Brand A.D."/>
            <person name="Brent M.R."/>
            <person name="Brooks A.N."/>
            <person name="Brown R.H."/>
            <person name="Butlin R.K."/>
            <person name="Caggese C."/>
            <person name="Calvi B.R."/>
            <person name="Bernardo de Carvalho A."/>
            <person name="Caspi A."/>
            <person name="Castrezana S."/>
            <person name="Celniker S.E."/>
            <person name="Chang J.L."/>
            <person name="Chapple C."/>
            <person name="Chatterji S."/>
            <person name="Chinwalla A."/>
            <person name="Civetta A."/>
            <person name="Clifton S.W."/>
            <person name="Comeron J.M."/>
            <person name="Costello J.C."/>
            <person name="Coyne J.A."/>
            <person name="Daub J."/>
            <person name="David R.G."/>
            <person name="Delcher A.L."/>
            <person name="Delehaunty K."/>
            <person name="Do C.B."/>
            <person name="Ebling H."/>
            <person name="Edwards K."/>
            <person name="Eickbush T."/>
            <person name="Evans J.D."/>
            <person name="Filipski A."/>
            <person name="Findeiss S."/>
            <person name="Freyhult E."/>
            <person name="Fulton L."/>
            <person name="Fulton R."/>
            <person name="Garcia A.C."/>
            <person name="Gardiner A."/>
            <person name="Garfield D.A."/>
            <person name="Garvin B.E."/>
            <person name="Gibson G."/>
            <person name="Gilbert D."/>
            <person name="Gnerre S."/>
            <person name="Godfrey J."/>
            <person name="Good R."/>
            <person name="Gotea V."/>
            <person name="Gravely B."/>
            <person name="Greenberg A.J."/>
            <person name="Griffiths-Jones S."/>
            <person name="Gross S."/>
            <person name="Guigo R."/>
            <person name="Gustafson E.A."/>
            <person name="Haerty W."/>
            <person name="Hahn M.W."/>
            <person name="Halligan D.L."/>
            <person name="Halpern A.L."/>
            <person name="Halter G.M."/>
            <person name="Han M.V."/>
            <person name="Heger A."/>
            <person name="Hillier L."/>
            <person name="Hinrichs A.S."/>
            <person name="Holmes I."/>
            <person name="Hoskins R.A."/>
            <person name="Hubisz M.J."/>
            <person name="Hultmark D."/>
            <person name="Huntley M.A."/>
            <person name="Jaffe D.B."/>
            <person name="Jagadeeshan S."/>
            <person name="Jeck W.R."/>
            <person name="Johnson J."/>
            <person name="Jones C.D."/>
            <person name="Jordan W.C."/>
            <person name="Karpen G.H."/>
            <person name="Kataoka E."/>
            <person name="Keightley P.D."/>
            <person name="Kheradpour P."/>
            <person name="Kirkness E.F."/>
            <person name="Koerich L.B."/>
            <person name="Kristiansen K."/>
            <person name="Kudrna D."/>
            <person name="Kulathinal R.J."/>
            <person name="Kumar S."/>
            <person name="Kwok R."/>
            <person name="Lander E."/>
            <person name="Langley C.H."/>
            <person name="Lapoint R."/>
            <person name="Lazzaro B.P."/>
            <person name="Lee S.J."/>
            <person name="Levesque L."/>
            <person name="Li R."/>
            <person name="Lin C.F."/>
            <person name="Lin M.F."/>
            <person name="Lindblad-Toh K."/>
            <person name="Llopart A."/>
            <person name="Long M."/>
            <person name="Low L."/>
            <person name="Lozovsky E."/>
            <person name="Lu J."/>
            <person name="Luo M."/>
            <person name="Machado C.A."/>
            <person name="Makalowski W."/>
            <person name="Marzo M."/>
            <person name="Matsuda M."/>
            <person name="Matzkin L."/>
            <person name="McAllister B."/>
            <person name="McBride C.S."/>
            <person name="McKernan B."/>
            <person name="McKernan K."/>
            <person name="Mendez-Lago M."/>
            <person name="Minx P."/>
            <person name="Mollenhauer M.U."/>
            <person name="Montooth K."/>
            <person name="Mount S.M."/>
            <person name="Mu X."/>
            <person name="Myers E."/>
            <person name="Negre B."/>
            <person name="Newfeld S."/>
            <person name="Nielsen R."/>
            <person name="Noor M.A."/>
            <person name="O'Grady P."/>
            <person name="Pachter L."/>
            <person name="Papaceit M."/>
            <person name="Parisi M.J."/>
            <person name="Parisi M."/>
            <person name="Parts L."/>
            <person name="Pedersen J.S."/>
            <person name="Pesole G."/>
            <person name="Phillippy A.M."/>
            <person name="Ponting C.P."/>
            <person name="Pop M."/>
            <person name="Porcelli D."/>
            <person name="Powell J.R."/>
            <person name="Prohaska S."/>
            <person name="Pruitt K."/>
            <person name="Puig M."/>
            <person name="Quesneville H."/>
            <person name="Ram K.R."/>
            <person name="Rand D."/>
            <person name="Rasmussen M.D."/>
            <person name="Reed L.K."/>
            <person name="Reenan R."/>
            <person name="Reily A."/>
            <person name="Remington K.A."/>
            <person name="Rieger T.T."/>
            <person name="Ritchie M.G."/>
            <person name="Robin C."/>
            <person name="Rogers Y.H."/>
            <person name="Rohde C."/>
            <person name="Rozas J."/>
            <person name="Rubenfield M.J."/>
            <person name="Ruiz A."/>
            <person name="Russo S."/>
            <person name="Salzberg S.L."/>
            <person name="Sanchez-Gracia A."/>
            <person name="Saranga D.J."/>
            <person name="Sato H."/>
            <person name="Schaeffer S.W."/>
            <person name="Schatz M.C."/>
            <person name="Schlenke T."/>
            <person name="Schwartz R."/>
            <person name="Segarra C."/>
            <person name="Singh R.S."/>
            <person name="Sirot L."/>
            <person name="Sirota M."/>
            <person name="Sisneros N.B."/>
            <person name="Smith C.D."/>
            <person name="Smith T.F."/>
            <person name="Spieth J."/>
            <person name="Stage D.E."/>
            <person name="Stark A."/>
            <person name="Stephan W."/>
            <person name="Strausberg R.L."/>
            <person name="Strempel S."/>
            <person name="Sturgill D."/>
            <person name="Sutton G."/>
            <person name="Sutton G.G."/>
            <person name="Tao W."/>
            <person name="Teichmann S."/>
            <person name="Tobari Y.N."/>
            <person name="Tomimura Y."/>
            <person name="Tsolas J.M."/>
            <person name="Valente V.L."/>
            <person name="Venter E."/>
            <person name="Venter J.C."/>
            <person name="Vicario S."/>
            <person name="Vieira F.G."/>
            <person name="Vilella A.J."/>
            <person name="Villasante A."/>
            <person name="Walenz B."/>
            <person name="Wang J."/>
            <person name="Wasserman M."/>
            <person name="Watts T."/>
            <person name="Wilson D."/>
            <person name="Wilson R.K."/>
            <person name="Wing R.A."/>
            <person name="Wolfner M.F."/>
            <person name="Wong A."/>
            <person name="Wong G.K."/>
            <person name="Wu C.I."/>
            <person name="Wu G."/>
            <person name="Yamamoto D."/>
            <person name="Yang H.P."/>
            <person name="Yang S.P."/>
            <person name="Yorke J.A."/>
            <person name="Yoshida K."/>
            <person name="Zdobnov E."/>
            <person name="Zhang P."/>
            <person name="Zhang Y."/>
            <person name="Zimin A.V."/>
            <person name="Baldwin J."/>
            <person name="Abdouelleil A."/>
            <person name="Abdulkadir J."/>
            <person name="Abebe A."/>
            <person name="Abera B."/>
            <person name="Abreu J."/>
            <person name="Acer S.C."/>
            <person name="Aftuck L."/>
            <person name="Alexander A."/>
            <person name="An P."/>
            <person name="Anderson E."/>
            <person name="Anderson S."/>
            <person name="Arachi H."/>
            <person name="Azer M."/>
            <person name="Bachantsang P."/>
            <person name="Barry A."/>
            <person name="Bayul T."/>
            <person name="Berlin A."/>
            <person name="Bessette D."/>
            <person name="Bloom T."/>
            <person name="Blye J."/>
            <person name="Boguslavskiy L."/>
            <person name="Bonnet C."/>
            <person name="Boukhgalter B."/>
            <person name="Bourzgui I."/>
            <person name="Brown A."/>
            <person name="Cahill P."/>
            <person name="Channer S."/>
            <person name="Cheshatsang Y."/>
            <person name="Chuda L."/>
            <person name="Citroen M."/>
            <person name="Collymore A."/>
            <person name="Cooke P."/>
            <person name="Costello M."/>
            <person name="D'Aco K."/>
            <person name="Daza R."/>
            <person name="De Haan G."/>
            <person name="DeGray S."/>
            <person name="DeMaso C."/>
            <person name="Dhargay N."/>
            <person name="Dooley K."/>
            <person name="Dooley E."/>
            <person name="Doricent M."/>
            <person name="Dorje P."/>
            <person name="Dorjee K."/>
            <person name="Dupes A."/>
            <person name="Elong R."/>
            <person name="Falk J."/>
            <person name="Farina A."/>
            <person name="Faro S."/>
            <person name="Ferguson D."/>
            <person name="Fisher S."/>
            <person name="Foley C.D."/>
            <person name="Franke A."/>
            <person name="Friedrich D."/>
            <person name="Gadbois L."/>
            <person name="Gearin G."/>
            <person name="Gearin C.R."/>
            <person name="Giannoukos G."/>
            <person name="Goode T."/>
            <person name="Graham J."/>
            <person name="Grandbois E."/>
            <person name="Grewal S."/>
            <person name="Gyaltsen K."/>
            <person name="Hafez N."/>
            <person name="Hagos B."/>
            <person name="Hall J."/>
            <person name="Henson C."/>
            <person name="Hollinger A."/>
            <person name="Honan T."/>
            <person name="Huard M.D."/>
            <person name="Hughes L."/>
            <person name="Hurhula B."/>
            <person name="Husby M.E."/>
            <person name="Kamat A."/>
            <person name="Kanga B."/>
            <person name="Kashin S."/>
            <person name="Khazanovich D."/>
            <person name="Kisner P."/>
            <person name="Lance K."/>
            <person name="Lara M."/>
            <person name="Lee W."/>
            <person name="Lennon N."/>
            <person name="Letendre F."/>
            <person name="LeVine R."/>
            <person name="Lipovsky A."/>
            <person name="Liu X."/>
            <person name="Liu J."/>
            <person name="Liu S."/>
            <person name="Lokyitsang T."/>
            <person name="Lokyitsang Y."/>
            <person name="Lubonja R."/>
            <person name="Lui A."/>
            <person name="MacDonald P."/>
            <person name="Magnisalis V."/>
            <person name="Maru K."/>
            <person name="Matthews C."/>
            <person name="McCusker W."/>
            <person name="McDonough S."/>
            <person name="Mehta T."/>
            <person name="Meldrim J."/>
            <person name="Meneus L."/>
            <person name="Mihai O."/>
            <person name="Mihalev A."/>
            <person name="Mihova T."/>
            <person name="Mittelman R."/>
            <person name="Mlenga V."/>
            <person name="Montmayeur A."/>
            <person name="Mulrain L."/>
            <person name="Navidi A."/>
            <person name="Naylor J."/>
            <person name="Negash T."/>
            <person name="Nguyen T."/>
            <person name="Nguyen N."/>
            <person name="Nicol R."/>
            <person name="Norbu C."/>
            <person name="Norbu N."/>
            <person name="Novod N."/>
            <person name="O'Neill B."/>
            <person name="Osman S."/>
            <person name="Markiewicz E."/>
            <person name="Oyono O.L."/>
            <person name="Patti C."/>
            <person name="Phunkhang P."/>
            <person name="Pierre F."/>
            <person name="Priest M."/>
            <person name="Raghuraman S."/>
            <person name="Rege F."/>
            <person name="Reyes R."/>
            <person name="Rise C."/>
            <person name="Rogov P."/>
            <person name="Ross K."/>
            <person name="Ryan E."/>
            <person name="Settipalli S."/>
            <person name="Shea T."/>
            <person name="Sherpa N."/>
            <person name="Shi L."/>
            <person name="Shih D."/>
            <person name="Sparrow T."/>
            <person name="Spaulding J."/>
            <person name="Stalker J."/>
            <person name="Stange-Thomann N."/>
            <person name="Stavropoulos S."/>
            <person name="Stone C."/>
            <person name="Strader C."/>
            <person name="Tesfaye S."/>
            <person name="Thomson T."/>
            <person name="Thoulutsang Y."/>
            <person name="Thoulutsang D."/>
            <person name="Topham K."/>
            <person name="Topping I."/>
            <person name="Tsamla T."/>
            <person name="Vassiliev H."/>
            <person name="Vo A."/>
            <person name="Wangchuk T."/>
            <person name="Wangdi T."/>
            <person name="Weiand M."/>
            <person name="Wilkinson J."/>
            <person name="Wilson A."/>
            <person name="Yadav S."/>
            <person name="Young G."/>
            <person name="Yu Q."/>
            <person name="Zembek L."/>
            <person name="Zhong D."/>
            <person name="Zimmer A."/>
            <person name="Zwirko Z."/>
            <person name="Jaffe D.B."/>
            <person name="Alvarez P."/>
            <person name="Brockman W."/>
            <person name="Butler J."/>
            <person name="Chin C."/>
            <person name="Gnerre S."/>
            <person name="Grabherr M."/>
            <person name="Kleber M."/>
            <person name="Mauceli E."/>
            <person name="MacCallum I."/>
        </authorList>
    </citation>
    <scope>NUCLEOTIDE SEQUENCE [LARGE SCALE GENOMIC DNA]</scope>
    <source>
        <strain evidence="18">Tucson 15010-1051.87</strain>
    </source>
</reference>
<name>B4M424_DROVI</name>
<dbReference type="FunFam" id="3.10.170.20:FF:000004">
    <property type="entry name" value="Leishmanolysin-like peptidase"/>
    <property type="match status" value="1"/>
</dbReference>
<evidence type="ECO:0000256" key="8">
    <source>
        <dbReference type="ARBA" id="ARBA00022801"/>
    </source>
</evidence>
<keyword evidence="18" id="KW-1185">Reference proteome</keyword>
<comment type="subcellular location">
    <subcellularLocation>
        <location evidence="1">Cytoplasm</location>
    </subcellularLocation>
</comment>
<dbReference type="GO" id="GO:0006508">
    <property type="term" value="P:proteolysis"/>
    <property type="evidence" value="ECO:0007669"/>
    <property type="project" value="UniProtKB-KW"/>
</dbReference>
<dbReference type="Gene3D" id="3.10.170.20">
    <property type="match status" value="1"/>
</dbReference>
<keyword evidence="3" id="KW-0963">Cytoplasm</keyword>
<dbReference type="GO" id="GO:0007155">
    <property type="term" value="P:cell adhesion"/>
    <property type="evidence" value="ECO:0007669"/>
    <property type="project" value="InterPro"/>
</dbReference>
<evidence type="ECO:0000256" key="9">
    <source>
        <dbReference type="ARBA" id="ARBA00022833"/>
    </source>
</evidence>
<evidence type="ECO:0000256" key="12">
    <source>
        <dbReference type="ARBA" id="ARBA00039717"/>
    </source>
</evidence>
<evidence type="ECO:0000256" key="5">
    <source>
        <dbReference type="ARBA" id="ARBA00022670"/>
    </source>
</evidence>
<dbReference type="KEGG" id="dvi:6633090"/>
<dbReference type="SUPFAM" id="SSF55486">
    <property type="entry name" value="Metalloproteases ('zincins'), catalytic domain"/>
    <property type="match status" value="1"/>
</dbReference>
<dbReference type="EC" id="3.4.24.-" evidence="16"/>
<keyword evidence="7" id="KW-0498">Mitosis</keyword>
<dbReference type="FunFam" id="2.10.55.10:FF:000001">
    <property type="entry name" value="Leishmanolysin like peptidase"/>
    <property type="match status" value="1"/>
</dbReference>
<keyword evidence="16" id="KW-0732">Signal</keyword>
<dbReference type="OMA" id="MVRHHVH"/>
<dbReference type="OrthoDB" id="527990at2759"/>
<proteinExistence type="inferred from homology"/>
<evidence type="ECO:0000256" key="13">
    <source>
        <dbReference type="ARBA" id="ARBA00059580"/>
    </source>
</evidence>
<comment type="similarity">
    <text evidence="2 16">Belongs to the peptidase M8 family.</text>
</comment>
<keyword evidence="11" id="KW-0131">Cell cycle</keyword>
<dbReference type="Gene3D" id="2.10.55.10">
    <property type="entry name" value="Leishmanolysin domain 3"/>
    <property type="match status" value="1"/>
</dbReference>
<evidence type="ECO:0000256" key="4">
    <source>
        <dbReference type="ARBA" id="ARBA00022618"/>
    </source>
</evidence>
<protein>
    <recommendedName>
        <fullName evidence="12 16">Leishmanolysin-like peptidase</fullName>
        <ecNumber evidence="16">3.4.24.-</ecNumber>
    </recommendedName>
</protein>
<evidence type="ECO:0000313" key="18">
    <source>
        <dbReference type="Proteomes" id="UP000008792"/>
    </source>
</evidence>
<feature type="chain" id="PRO_5023962168" description="Leishmanolysin-like peptidase" evidence="16">
    <location>
        <begin position="25"/>
        <end position="690"/>
    </location>
</feature>
<dbReference type="Gene3D" id="2.30.34.10">
    <property type="entry name" value="Leishmanolysin domain 4"/>
    <property type="match status" value="1"/>
</dbReference>
<dbReference type="GO" id="GO:0046872">
    <property type="term" value="F:metal ion binding"/>
    <property type="evidence" value="ECO:0007669"/>
    <property type="project" value="UniProtKB-KW"/>
</dbReference>
<dbReference type="GO" id="GO:0004222">
    <property type="term" value="F:metalloendopeptidase activity"/>
    <property type="evidence" value="ECO:0007669"/>
    <property type="project" value="UniProtKB-UniRule"/>
</dbReference>
<evidence type="ECO:0000256" key="2">
    <source>
        <dbReference type="ARBA" id="ARBA00005860"/>
    </source>
</evidence>
<comment type="function">
    <text evidence="13">Essential for the coordination of mitotic progression, and also plays a role in cell migration.</text>
</comment>
<dbReference type="FunFam" id="3.90.132.10:FF:000001">
    <property type="entry name" value="leishmanolysin-like peptidase isoform X2"/>
    <property type="match status" value="1"/>
</dbReference>
<evidence type="ECO:0000256" key="7">
    <source>
        <dbReference type="ARBA" id="ARBA00022776"/>
    </source>
</evidence>
<dbReference type="InterPro" id="IPR001577">
    <property type="entry name" value="Peptidase_M8"/>
</dbReference>
<dbReference type="EMBL" id="CH940652">
    <property type="protein sequence ID" value="EDW59385.1"/>
    <property type="molecule type" value="Genomic_DNA"/>
</dbReference>
<dbReference type="AlphaFoldDB" id="B4M424"/>
<dbReference type="GO" id="GO:0005737">
    <property type="term" value="C:cytoplasm"/>
    <property type="evidence" value="ECO:0007669"/>
    <property type="project" value="UniProtKB-SubCell"/>
</dbReference>
<evidence type="ECO:0000256" key="1">
    <source>
        <dbReference type="ARBA" id="ARBA00004496"/>
    </source>
</evidence>
<keyword evidence="8 16" id="KW-0378">Hydrolase</keyword>
<keyword evidence="5 16" id="KW-0645">Protease</keyword>
<dbReference type="PhylomeDB" id="B4M424"/>
<feature type="binding site" evidence="15">
    <location>
        <position position="269"/>
    </location>
    <ligand>
        <name>Zn(2+)</name>
        <dbReference type="ChEBI" id="CHEBI:29105"/>
        <note>catalytic</note>
    </ligand>
</feature>
<accession>B4M424</accession>
<dbReference type="Gene3D" id="3.90.132.10">
    <property type="entry name" value="Leishmanolysin , domain 2"/>
    <property type="match status" value="1"/>
</dbReference>
<organism evidence="17 18">
    <name type="scientific">Drosophila virilis</name>
    <name type="common">Fruit fly</name>
    <dbReference type="NCBI Taxonomy" id="7244"/>
    <lineage>
        <taxon>Eukaryota</taxon>
        <taxon>Metazoa</taxon>
        <taxon>Ecdysozoa</taxon>
        <taxon>Arthropoda</taxon>
        <taxon>Hexapoda</taxon>
        <taxon>Insecta</taxon>
        <taxon>Pterygota</taxon>
        <taxon>Neoptera</taxon>
        <taxon>Endopterygota</taxon>
        <taxon>Diptera</taxon>
        <taxon>Brachycera</taxon>
        <taxon>Muscomorpha</taxon>
        <taxon>Ephydroidea</taxon>
        <taxon>Drosophilidae</taxon>
        <taxon>Drosophila</taxon>
    </lineage>
</organism>
<feature type="binding site" evidence="15">
    <location>
        <position position="265"/>
    </location>
    <ligand>
        <name>Zn(2+)</name>
        <dbReference type="ChEBI" id="CHEBI:29105"/>
        <note>catalytic</note>
    </ligand>
</feature>
<evidence type="ECO:0000256" key="11">
    <source>
        <dbReference type="ARBA" id="ARBA00023306"/>
    </source>
</evidence>
<feature type="active site" evidence="14">
    <location>
        <position position="266"/>
    </location>
</feature>
<keyword evidence="9 15" id="KW-0862">Zinc</keyword>
<dbReference type="eggNOG" id="KOG2556">
    <property type="taxonomic scope" value="Eukaryota"/>
</dbReference>
<evidence type="ECO:0000256" key="6">
    <source>
        <dbReference type="ARBA" id="ARBA00022723"/>
    </source>
</evidence>
<evidence type="ECO:0000256" key="14">
    <source>
        <dbReference type="PIRSR" id="PIRSR601577-1"/>
    </source>
</evidence>
<dbReference type="PANTHER" id="PTHR10942:SF0">
    <property type="entry name" value="LEISHMANOLYSIN-LIKE PEPTIDASE"/>
    <property type="match status" value="1"/>
</dbReference>
<keyword evidence="10 15" id="KW-0482">Metalloprotease</keyword>
<dbReference type="FunCoup" id="B4M424">
    <property type="interactions" value="912"/>
</dbReference>
<dbReference type="HOGENOM" id="CLU_023820_1_0_1"/>
<gene>
    <name evidence="17" type="primary">Dvir\GJ10317</name>
    <name evidence="17" type="ORF">Dvir_GJ10317</name>
</gene>